<dbReference type="SMART" id="SM00320">
    <property type="entry name" value="WD40"/>
    <property type="match status" value="4"/>
</dbReference>
<dbReference type="PANTHER" id="PTHR44019">
    <property type="entry name" value="WD REPEAT-CONTAINING PROTEIN 55"/>
    <property type="match status" value="1"/>
</dbReference>
<proteinExistence type="predicted"/>
<comment type="caution">
    <text evidence="4">The sequence shown here is derived from an EMBL/GenBank/DDBJ whole genome shotgun (WGS) entry which is preliminary data.</text>
</comment>
<dbReference type="PROSITE" id="PS50082">
    <property type="entry name" value="WD_REPEATS_2"/>
    <property type="match status" value="1"/>
</dbReference>
<evidence type="ECO:0000256" key="3">
    <source>
        <dbReference type="PROSITE-ProRule" id="PRU00221"/>
    </source>
</evidence>
<dbReference type="Gene3D" id="2.130.10.10">
    <property type="entry name" value="YVTN repeat-like/Quinoprotein amine dehydrogenase"/>
    <property type="match status" value="2"/>
</dbReference>
<sequence length="342" mass="37773">MQNNRHRWLLSALFLLLLAGAAGLLWRFVLFPPIHPEFTQALFKQRFADGDRVASIRFHSASKHLLVGMESGLVHIWDATQREARISLRAHPNRTDQLQFSRDGSSFFSNSYFDDVTRLWDSESGELLATIPDARGPVAPGPREALYLIAGAHGELLLYDLEQRQLLAGRYKSLDGVTALASSPRGDLVAVGNASGAIQLWQVTEQGGQLQLNLKQERKPYETGNWLLALGFSADGQSLISANRQGTVVEWSSADLSKRRDIPSTLKWLHQATFADGMPWLTLAGTLDPRGLKDGKIELIDLTRGEALRFSARSNFAVAEMVVPLQLGLIAHGRRITGATLD</sequence>
<evidence type="ECO:0000313" key="4">
    <source>
        <dbReference type="EMBL" id="MBC9252555.1"/>
    </source>
</evidence>
<feature type="repeat" description="WD" evidence="3">
    <location>
        <begin position="88"/>
        <end position="130"/>
    </location>
</feature>
<dbReference type="Proteomes" id="UP000744555">
    <property type="component" value="Unassembled WGS sequence"/>
</dbReference>
<keyword evidence="2" id="KW-0677">Repeat</keyword>
<dbReference type="PANTHER" id="PTHR44019:SF8">
    <property type="entry name" value="POC1 CENTRIOLAR PROTEIN HOMOLOG"/>
    <property type="match status" value="1"/>
</dbReference>
<accession>A0ABR7S6U4</accession>
<evidence type="ECO:0000313" key="5">
    <source>
        <dbReference type="Proteomes" id="UP000744555"/>
    </source>
</evidence>
<evidence type="ECO:0000256" key="2">
    <source>
        <dbReference type="ARBA" id="ARBA00022737"/>
    </source>
</evidence>
<keyword evidence="5" id="KW-1185">Reference proteome</keyword>
<dbReference type="EMBL" id="LZEU01000001">
    <property type="protein sequence ID" value="MBC9252555.1"/>
    <property type="molecule type" value="Genomic_DNA"/>
</dbReference>
<reference evidence="4 5" key="1">
    <citation type="submission" date="2016-06" db="EMBL/GenBank/DDBJ databases">
        <authorList>
            <person name="Ramos C."/>
            <person name="Pintado A."/>
            <person name="Crespo-Gomez J.I."/>
        </authorList>
    </citation>
    <scope>NUCLEOTIDE SEQUENCE [LARGE SCALE GENOMIC DNA]</scope>
    <source>
        <strain evidence="4 5">AVO110</strain>
    </source>
</reference>
<dbReference type="RefSeq" id="WP_187808006.1">
    <property type="nucleotide sequence ID" value="NZ_LZEU01000001.1"/>
</dbReference>
<evidence type="ECO:0008006" key="6">
    <source>
        <dbReference type="Google" id="ProtNLM"/>
    </source>
</evidence>
<dbReference type="InterPro" id="IPR050505">
    <property type="entry name" value="WDR55/POC1"/>
</dbReference>
<dbReference type="InterPro" id="IPR015943">
    <property type="entry name" value="WD40/YVTN_repeat-like_dom_sf"/>
</dbReference>
<dbReference type="InterPro" id="IPR036322">
    <property type="entry name" value="WD40_repeat_dom_sf"/>
</dbReference>
<dbReference type="SUPFAM" id="SSF50978">
    <property type="entry name" value="WD40 repeat-like"/>
    <property type="match status" value="1"/>
</dbReference>
<dbReference type="InterPro" id="IPR001680">
    <property type="entry name" value="WD40_rpt"/>
</dbReference>
<gene>
    <name evidence="4" type="ORF">A9179_20005</name>
</gene>
<protein>
    <recommendedName>
        <fullName evidence="6">WD40 repeat domain-containing protein</fullName>
    </recommendedName>
</protein>
<dbReference type="Pfam" id="PF00400">
    <property type="entry name" value="WD40"/>
    <property type="match status" value="2"/>
</dbReference>
<evidence type="ECO:0000256" key="1">
    <source>
        <dbReference type="ARBA" id="ARBA00022574"/>
    </source>
</evidence>
<organism evidence="4 5">
    <name type="scientific">Aquipseudomonas alcaligenes</name>
    <name type="common">Pseudomonas alcaligenes</name>
    <dbReference type="NCBI Taxonomy" id="43263"/>
    <lineage>
        <taxon>Bacteria</taxon>
        <taxon>Pseudomonadati</taxon>
        <taxon>Pseudomonadota</taxon>
        <taxon>Gammaproteobacteria</taxon>
        <taxon>Pseudomonadales</taxon>
        <taxon>Pseudomonadaceae</taxon>
        <taxon>Aquipseudomonas</taxon>
    </lineage>
</organism>
<name>A0ABR7S6U4_AQUAC</name>
<keyword evidence="1 3" id="KW-0853">WD repeat</keyword>